<feature type="coiled-coil region" evidence="1">
    <location>
        <begin position="591"/>
        <end position="688"/>
    </location>
</feature>
<dbReference type="InterPro" id="IPR007483">
    <property type="entry name" value="Hamartin"/>
</dbReference>
<dbReference type="AlphaFoldDB" id="A0A8C2KGN0"/>
<sequence length="991" mass="112012">ILSSVREPHDKYLLDKMNECMGKQSCRLSTITLLGHIVRKQPPWIHKIARLPLLASLLKCLKADSDVVVLITGVLVLIALLPMIPQTNKQLLCEYFDIFGRLAAWNKRHPGHAHGVFAVHLHASVYSLFHRLYGMYPCNFVSYLRAHYSMKENVDTFEEVVKPMLEYVRIHPELITGTKEYEVDPIRWKRFEPHDIVIECAKISLDSKEASSEEGYSTLSDHIPRRPVDHSRSCSELSIHGPRSTQPYTRNDRMNSSGTMEEMWSPSSVCGMTTPPSSRGMSPTTVSDVSHSASHLSGRIPSTSGDGKWTLSPSTPSGSSPLPSLSEEIGHFSNVFLFFFSFFQDTINEEILSLTLGRLDFGMRQGLDSSFSGSLDTLLSSHPSHEQNLVSTPNRVEFSAKGGGEQQPWSFWPTFTPIENGKSSNCSLSDLTKGSMPYEPLFDLALPKVASLFLERKTTEAIRRAEQESEHQEELEGEDLSATSPLEVLDRVIQQGHDTHEKVLKRTLSSQSQTADPHSGASDELGMLRSQLLLLHNQLLYERHKREQHALRNRRLFGRIVNTTALEEQNNSMKTQLKLQDIEIKTVQVSLKEEQRRSRHIQEDRDALVNQLQTQIQQLQKERNDYYSKMQELKSDLQENQKKVGEMEAELQKANNKVCNMGHMLSQLSIKLNNSENMEQQMAFLNKQLLLLGEANKLCMKEIDRLGPEVSKELNMLQASSLREVERLKQSSLQQSQRLEAAQQRITDLETQLPKKEQVIREQKKLLENVKSQAMEQLQASENRYLAQKHITQALQAELLELYSQIELKILNTKSPAKPTSEPNSPPNQSNSTDPSAPSLSADPVKKEEGMHVCVNGEISAGSPQTPTAFINGSQEEDLSALTRSFPALPCDSPLAVGSYPSTGSFLGKRAREMFRNKSESHYEGEPAAFTCLSKDLKVESVADPTESVELEEATDQADLQPMDRPRAYNIQRRRQQDLRIMDYNETHHEH</sequence>
<feature type="compositionally biased region" description="Polar residues" evidence="2">
    <location>
        <begin position="243"/>
        <end position="305"/>
    </location>
</feature>
<reference evidence="4" key="1">
    <citation type="submission" date="2025-08" db="UniProtKB">
        <authorList>
            <consortium name="Ensembl"/>
        </authorList>
    </citation>
    <scope>IDENTIFICATION</scope>
</reference>
<dbReference type="Proteomes" id="UP000694701">
    <property type="component" value="Unplaced"/>
</dbReference>
<accession>A0A8C2KGN0</accession>
<evidence type="ECO:0000256" key="2">
    <source>
        <dbReference type="SAM" id="MobiDB-lite"/>
    </source>
</evidence>
<keyword evidence="1" id="KW-0175">Coiled coil</keyword>
<feature type="region of interest" description="Disordered" evidence="2">
    <location>
        <begin position="944"/>
        <end position="991"/>
    </location>
</feature>
<dbReference type="Ensembl" id="ENSCCRT00020119180.1">
    <property type="protein sequence ID" value="ENSCCRP00020109097.1"/>
    <property type="gene ID" value="ENSCCRG00020049639.1"/>
</dbReference>
<protein>
    <submittedName>
        <fullName evidence="4">TSC complex subunit 1a</fullName>
    </submittedName>
</protein>
<feature type="region of interest" description="Disordered" evidence="2">
    <location>
        <begin position="215"/>
        <end position="322"/>
    </location>
</feature>
<feature type="coiled-coil region" evidence="1">
    <location>
        <begin position="722"/>
        <end position="784"/>
    </location>
</feature>
<feature type="compositionally biased region" description="Basic and acidic residues" evidence="2">
    <location>
        <begin position="222"/>
        <end position="233"/>
    </location>
</feature>
<proteinExistence type="predicted"/>
<keyword evidence="3" id="KW-1133">Transmembrane helix</keyword>
<feature type="compositionally biased region" description="Low complexity" evidence="2">
    <location>
        <begin position="310"/>
        <end position="322"/>
    </location>
</feature>
<keyword evidence="3" id="KW-0472">Membrane</keyword>
<dbReference type="GO" id="GO:0033596">
    <property type="term" value="C:TSC1-TSC2 complex"/>
    <property type="evidence" value="ECO:0007669"/>
    <property type="project" value="TreeGrafter"/>
</dbReference>
<dbReference type="GO" id="GO:0051726">
    <property type="term" value="P:regulation of cell cycle"/>
    <property type="evidence" value="ECO:0007669"/>
    <property type="project" value="TreeGrafter"/>
</dbReference>
<name>A0A8C2KGN0_CYPCA</name>
<dbReference type="PANTHER" id="PTHR15154">
    <property type="entry name" value="HAMARTIN"/>
    <property type="match status" value="1"/>
</dbReference>
<feature type="compositionally biased region" description="Acidic residues" evidence="2">
    <location>
        <begin position="947"/>
        <end position="956"/>
    </location>
</feature>
<dbReference type="GO" id="GO:0008285">
    <property type="term" value="P:negative regulation of cell population proliferation"/>
    <property type="evidence" value="ECO:0007669"/>
    <property type="project" value="TreeGrafter"/>
</dbReference>
<feature type="region of interest" description="Disordered" evidence="2">
    <location>
        <begin position="815"/>
        <end position="843"/>
    </location>
</feature>
<dbReference type="GO" id="GO:0032007">
    <property type="term" value="P:negative regulation of TOR signaling"/>
    <property type="evidence" value="ECO:0007669"/>
    <property type="project" value="TreeGrafter"/>
</dbReference>
<evidence type="ECO:0000313" key="4">
    <source>
        <dbReference type="Ensembl" id="ENSCCRP00020109097.1"/>
    </source>
</evidence>
<keyword evidence="3" id="KW-0812">Transmembrane</keyword>
<feature type="transmembrane region" description="Helical" evidence="3">
    <location>
        <begin position="67"/>
        <end position="84"/>
    </location>
</feature>
<evidence type="ECO:0000313" key="5">
    <source>
        <dbReference type="Proteomes" id="UP000694701"/>
    </source>
</evidence>
<feature type="compositionally biased region" description="Basic and acidic residues" evidence="2">
    <location>
        <begin position="975"/>
        <end position="991"/>
    </location>
</feature>
<organism evidence="4 5">
    <name type="scientific">Cyprinus carpio</name>
    <name type="common">Common carp</name>
    <dbReference type="NCBI Taxonomy" id="7962"/>
    <lineage>
        <taxon>Eukaryota</taxon>
        <taxon>Metazoa</taxon>
        <taxon>Chordata</taxon>
        <taxon>Craniata</taxon>
        <taxon>Vertebrata</taxon>
        <taxon>Euteleostomi</taxon>
        <taxon>Actinopterygii</taxon>
        <taxon>Neopterygii</taxon>
        <taxon>Teleostei</taxon>
        <taxon>Ostariophysi</taxon>
        <taxon>Cypriniformes</taxon>
        <taxon>Cyprinidae</taxon>
        <taxon>Cyprininae</taxon>
        <taxon>Cyprinus</taxon>
    </lineage>
</organism>
<dbReference type="Pfam" id="PF04388">
    <property type="entry name" value="Hamartin"/>
    <property type="match status" value="2"/>
</dbReference>
<evidence type="ECO:0000256" key="3">
    <source>
        <dbReference type="SAM" id="Phobius"/>
    </source>
</evidence>
<feature type="compositionally biased region" description="Low complexity" evidence="2">
    <location>
        <begin position="819"/>
        <end position="836"/>
    </location>
</feature>
<dbReference type="PANTHER" id="PTHR15154:SF2">
    <property type="entry name" value="HAMARTIN"/>
    <property type="match status" value="1"/>
</dbReference>
<evidence type="ECO:0000256" key="1">
    <source>
        <dbReference type="SAM" id="Coils"/>
    </source>
</evidence>